<organism evidence="1 2">
    <name type="scientific">Fibroporia radiculosa</name>
    <dbReference type="NCBI Taxonomy" id="599839"/>
    <lineage>
        <taxon>Eukaryota</taxon>
        <taxon>Fungi</taxon>
        <taxon>Dikarya</taxon>
        <taxon>Basidiomycota</taxon>
        <taxon>Agaricomycotina</taxon>
        <taxon>Agaricomycetes</taxon>
        <taxon>Polyporales</taxon>
        <taxon>Fibroporiaceae</taxon>
        <taxon>Fibroporia</taxon>
    </lineage>
</organism>
<dbReference type="RefSeq" id="XP_012177187.1">
    <property type="nucleotide sequence ID" value="XM_012321797.1"/>
</dbReference>
<evidence type="ECO:0000313" key="2">
    <source>
        <dbReference type="Proteomes" id="UP000006352"/>
    </source>
</evidence>
<dbReference type="HOGENOM" id="CLU_3279466_0_0_1"/>
<proteinExistence type="predicted"/>
<dbReference type="GeneID" id="24102066"/>
<accession>J7SCH6</accession>
<dbReference type="InParanoid" id="J7SCH6"/>
<protein>
    <submittedName>
        <fullName evidence="1">Uncharacterized protein</fullName>
    </submittedName>
</protein>
<gene>
    <name evidence="1" type="ORF">FIBRA_09505</name>
</gene>
<dbReference type="Proteomes" id="UP000006352">
    <property type="component" value="Unassembled WGS sequence"/>
</dbReference>
<keyword evidence="2" id="KW-1185">Reference proteome</keyword>
<sequence length="41" mass="4407">MIDLEQLGSYPILWLKKTLCLMAVALFGDPSTLNTGLGGIL</sequence>
<name>J7SCH6_9APHY</name>
<reference evidence="1 2" key="1">
    <citation type="journal article" date="2012" name="Appl. Environ. Microbiol.">
        <title>Short-read sequencing for genomic analysis of the brown rot fungus Fibroporia radiculosa.</title>
        <authorList>
            <person name="Tang J.D."/>
            <person name="Perkins A.D."/>
            <person name="Sonstegard T.S."/>
            <person name="Schroeder S.G."/>
            <person name="Burgess S.C."/>
            <person name="Diehl S.V."/>
        </authorList>
    </citation>
    <scope>NUCLEOTIDE SEQUENCE [LARGE SCALE GENOMIC DNA]</scope>
    <source>
        <strain evidence="1 2">TFFH 294</strain>
    </source>
</reference>
<dbReference type="EMBL" id="HE797679">
    <property type="protein sequence ID" value="CCM07166.1"/>
    <property type="molecule type" value="Genomic_DNA"/>
</dbReference>
<evidence type="ECO:0000313" key="1">
    <source>
        <dbReference type="EMBL" id="CCM07166.1"/>
    </source>
</evidence>
<dbReference type="AlphaFoldDB" id="J7SCH6"/>